<evidence type="ECO:0000256" key="9">
    <source>
        <dbReference type="ARBA" id="ARBA00022842"/>
    </source>
</evidence>
<dbReference type="InterPro" id="IPR004150">
    <property type="entry name" value="NAD_DNA_ligase_OB"/>
</dbReference>
<keyword evidence="6 14" id="KW-0479">Metal-binding</keyword>
<dbReference type="FunFam" id="1.10.287.610:FF:000002">
    <property type="entry name" value="DNA ligase"/>
    <property type="match status" value="1"/>
</dbReference>
<dbReference type="Proteomes" id="UP000054773">
    <property type="component" value="Unassembled WGS sequence"/>
</dbReference>
<evidence type="ECO:0000256" key="11">
    <source>
        <dbReference type="ARBA" id="ARBA00023204"/>
    </source>
</evidence>
<dbReference type="Pfam" id="PF03119">
    <property type="entry name" value="DNA_ligase_ZBD"/>
    <property type="match status" value="1"/>
</dbReference>
<evidence type="ECO:0000256" key="2">
    <source>
        <dbReference type="ARBA" id="ARBA00012722"/>
    </source>
</evidence>
<dbReference type="InterPro" id="IPR013840">
    <property type="entry name" value="DNAligase_N"/>
</dbReference>
<dbReference type="Pfam" id="PF00533">
    <property type="entry name" value="BRCT"/>
    <property type="match status" value="1"/>
</dbReference>
<gene>
    <name evidence="14" type="primary">ligA</name>
    <name evidence="17" type="ORF">Lery_2652</name>
</gene>
<feature type="binding site" evidence="14">
    <location>
        <position position="298"/>
    </location>
    <ligand>
        <name>NAD(+)</name>
        <dbReference type="ChEBI" id="CHEBI:57540"/>
    </ligand>
</feature>
<comment type="catalytic activity">
    <reaction evidence="12 14 15">
        <text>NAD(+) + (deoxyribonucleotide)n-3'-hydroxyl + 5'-phospho-(deoxyribonucleotide)m = (deoxyribonucleotide)n+m + AMP + beta-nicotinamide D-nucleotide.</text>
        <dbReference type="EC" id="6.5.1.2"/>
    </reaction>
</comment>
<dbReference type="PROSITE" id="PS01056">
    <property type="entry name" value="DNA_LIGASE_N2"/>
    <property type="match status" value="1"/>
</dbReference>
<dbReference type="PANTHER" id="PTHR23389:SF9">
    <property type="entry name" value="DNA LIGASE"/>
    <property type="match status" value="1"/>
</dbReference>
<reference evidence="17 18" key="1">
    <citation type="submission" date="2015-11" db="EMBL/GenBank/DDBJ databases">
        <title>Genomic analysis of 38 Legionella species identifies large and diverse effector repertoires.</title>
        <authorList>
            <person name="Burstein D."/>
            <person name="Amaro F."/>
            <person name="Zusman T."/>
            <person name="Lifshitz Z."/>
            <person name="Cohen O."/>
            <person name="Gilbert J.A."/>
            <person name="Pupko T."/>
            <person name="Shuman H.A."/>
            <person name="Segal G."/>
        </authorList>
    </citation>
    <scope>NUCLEOTIDE SEQUENCE [LARGE SCALE GENOMIC DNA]</scope>
    <source>
        <strain evidence="17 18">SE-32A-C8</strain>
    </source>
</reference>
<feature type="binding site" evidence="14">
    <location>
        <position position="181"/>
    </location>
    <ligand>
        <name>NAD(+)</name>
        <dbReference type="ChEBI" id="CHEBI:57540"/>
    </ligand>
</feature>
<dbReference type="PANTHER" id="PTHR23389">
    <property type="entry name" value="CHROMOSOME TRANSMISSION FIDELITY FACTOR 18"/>
    <property type="match status" value="1"/>
</dbReference>
<proteinExistence type="inferred from homology"/>
<dbReference type="PIRSF" id="PIRSF001604">
    <property type="entry name" value="LigA"/>
    <property type="match status" value="1"/>
</dbReference>
<dbReference type="GO" id="GO:0046872">
    <property type="term" value="F:metal ion binding"/>
    <property type="evidence" value="ECO:0007669"/>
    <property type="project" value="UniProtKB-KW"/>
</dbReference>
<keyword evidence="11 14" id="KW-0234">DNA repair</keyword>
<evidence type="ECO:0000256" key="6">
    <source>
        <dbReference type="ARBA" id="ARBA00022723"/>
    </source>
</evidence>
<dbReference type="GO" id="GO:0006281">
    <property type="term" value="P:DNA repair"/>
    <property type="evidence" value="ECO:0007669"/>
    <property type="project" value="UniProtKB-KW"/>
</dbReference>
<keyword evidence="9 14" id="KW-0460">Magnesium</keyword>
<dbReference type="EC" id="6.5.1.2" evidence="2 14"/>
<feature type="binding site" evidence="14">
    <location>
        <begin position="88"/>
        <end position="89"/>
    </location>
    <ligand>
        <name>NAD(+)</name>
        <dbReference type="ChEBI" id="CHEBI:57540"/>
    </ligand>
</feature>
<dbReference type="OrthoDB" id="9759736at2"/>
<dbReference type="InterPro" id="IPR001679">
    <property type="entry name" value="DNA_ligase"/>
</dbReference>
<sequence>MTETLKTQDEIVQTLDALREKIRQYDYHYYVLDNPLVPDSEYDRCFKNLQQLEKEYPQLVTPDSPTQRVGGHAAVAFEPVAHRVPMLSLGNVFTDEELHAFFKRVADRLACDPASLIFTGELKLDGLAVNLTYENGLLVSAATRGDGAVGENITNNIKTIAAVPLKLHSANPPALVEIRGEVFMPKAGFEAMNEKAKQLGEKTFANPRNAAAGSLRQLNAAITASRPLDIYCYGIGECEGASLPDTHFEQLQWLKTMGFRVSAESQRLKGIEGCLDYYHAMAKRRDSLPYEIDGVVYKLDSIPLQKKLGFVARAPRFACAHKYPAQEEMTQIIAVDFQVGRTGALTPVARLKPVMVSGVTVSNATLHNMDEITRKDIHLGDTVIIRRAGDVIPEVVSVVMEKRPQDIKPIELPPHCPVCGADVVREEGEAVARCTGGLFCAAQLKRMIWHFASRRAMGIDGLGRVIIDQLVEEKLIHDVGDLYSLDVMQVAALPRMGLKSAENLLQSLEKSKTTTFRRFLYALGIREIGEVSAQVLADEFQTIDNLKAATMDQLLALKDIGPVVAHHVVQFFAQEHNVLVINKLLTAGIHWPIASPKTVDSTHPFFGKTMVLTGTLSSMGREDAKARLQSLGAKVAGSVSAKTDYVIAGAEAGSKLDKAMDLGVTVLNEQEFLNLLS</sequence>
<comment type="caution">
    <text evidence="17">The sequence shown here is derived from an EMBL/GenBank/DDBJ whole genome shotgun (WGS) entry which is preliminary data.</text>
</comment>
<keyword evidence="10 14" id="KW-0520">NAD</keyword>
<feature type="binding site" evidence="14">
    <location>
        <position position="121"/>
    </location>
    <ligand>
        <name>NAD(+)</name>
        <dbReference type="ChEBI" id="CHEBI:57540"/>
    </ligand>
</feature>
<dbReference type="InterPro" id="IPR036420">
    <property type="entry name" value="BRCT_dom_sf"/>
</dbReference>
<dbReference type="Gene3D" id="3.30.470.30">
    <property type="entry name" value="DNA ligase/mRNA capping enzyme"/>
    <property type="match status" value="1"/>
</dbReference>
<dbReference type="InterPro" id="IPR018239">
    <property type="entry name" value="DNA_ligase_AS"/>
</dbReference>
<evidence type="ECO:0000256" key="3">
    <source>
        <dbReference type="ARBA" id="ARBA00013308"/>
    </source>
</evidence>
<feature type="binding site" evidence="14">
    <location>
        <position position="144"/>
    </location>
    <ligand>
        <name>NAD(+)</name>
        <dbReference type="ChEBI" id="CHEBI:57540"/>
    </ligand>
</feature>
<comment type="cofactor">
    <cofactor evidence="14">
        <name>Mg(2+)</name>
        <dbReference type="ChEBI" id="CHEBI:18420"/>
    </cofactor>
    <cofactor evidence="14">
        <name>Mn(2+)</name>
        <dbReference type="ChEBI" id="CHEBI:29035"/>
    </cofactor>
</comment>
<dbReference type="SMART" id="SM00532">
    <property type="entry name" value="LIGANc"/>
    <property type="match status" value="1"/>
</dbReference>
<evidence type="ECO:0000256" key="14">
    <source>
        <dbReference type="HAMAP-Rule" id="MF_01588"/>
    </source>
</evidence>
<keyword evidence="4 14" id="KW-0436">Ligase</keyword>
<dbReference type="GO" id="GO:0003911">
    <property type="term" value="F:DNA ligase (NAD+) activity"/>
    <property type="evidence" value="ECO:0007669"/>
    <property type="project" value="UniProtKB-UniRule"/>
</dbReference>
<evidence type="ECO:0000256" key="15">
    <source>
        <dbReference type="RuleBase" id="RU000618"/>
    </source>
</evidence>
<dbReference type="Pfam" id="PF12826">
    <property type="entry name" value="HHH_2"/>
    <property type="match status" value="1"/>
</dbReference>
<evidence type="ECO:0000256" key="7">
    <source>
        <dbReference type="ARBA" id="ARBA00022763"/>
    </source>
</evidence>
<dbReference type="PROSITE" id="PS01055">
    <property type="entry name" value="DNA_LIGASE_N1"/>
    <property type="match status" value="1"/>
</dbReference>
<feature type="binding site" evidence="14">
    <location>
        <position position="440"/>
    </location>
    <ligand>
        <name>Zn(2+)</name>
        <dbReference type="ChEBI" id="CHEBI:29105"/>
    </ligand>
</feature>
<dbReference type="Pfam" id="PF01653">
    <property type="entry name" value="DNA_ligase_aden"/>
    <property type="match status" value="1"/>
</dbReference>
<dbReference type="Gene3D" id="2.40.50.140">
    <property type="entry name" value="Nucleic acid-binding proteins"/>
    <property type="match status" value="1"/>
</dbReference>
<dbReference type="AlphaFoldDB" id="A0A0W0TGY0"/>
<dbReference type="SMART" id="SM00292">
    <property type="entry name" value="BRCT"/>
    <property type="match status" value="1"/>
</dbReference>
<dbReference type="NCBIfam" id="TIGR00575">
    <property type="entry name" value="dnlj"/>
    <property type="match status" value="1"/>
</dbReference>
<dbReference type="EMBL" id="LNYA01000034">
    <property type="protein sequence ID" value="KTC94485.1"/>
    <property type="molecule type" value="Genomic_DNA"/>
</dbReference>
<dbReference type="Gene3D" id="3.40.50.10190">
    <property type="entry name" value="BRCT domain"/>
    <property type="match status" value="1"/>
</dbReference>
<dbReference type="STRING" id="448.Lery_2652"/>
<dbReference type="SMART" id="SM00278">
    <property type="entry name" value="HhH1"/>
    <property type="match status" value="4"/>
</dbReference>
<evidence type="ECO:0000256" key="13">
    <source>
        <dbReference type="ARBA" id="ARBA00060881"/>
    </source>
</evidence>
<feature type="binding site" evidence="14">
    <location>
        <position position="322"/>
    </location>
    <ligand>
        <name>NAD(+)</name>
        <dbReference type="ChEBI" id="CHEBI:57540"/>
    </ligand>
</feature>
<name>A0A0W0TGY0_LEGER</name>
<evidence type="ECO:0000259" key="16">
    <source>
        <dbReference type="PROSITE" id="PS50172"/>
    </source>
</evidence>
<dbReference type="SUPFAM" id="SSF56091">
    <property type="entry name" value="DNA ligase/mRNA capping enzyme, catalytic domain"/>
    <property type="match status" value="1"/>
</dbReference>
<dbReference type="GO" id="GO:0006260">
    <property type="term" value="P:DNA replication"/>
    <property type="evidence" value="ECO:0007669"/>
    <property type="project" value="UniProtKB-KW"/>
</dbReference>
<dbReference type="RefSeq" id="WP_058527732.1">
    <property type="nucleotide sequence ID" value="NZ_CAAAHY010000019.1"/>
</dbReference>
<dbReference type="Gene3D" id="6.20.10.30">
    <property type="match status" value="1"/>
</dbReference>
<dbReference type="FunFam" id="2.40.50.140:FF:000012">
    <property type="entry name" value="DNA ligase"/>
    <property type="match status" value="1"/>
</dbReference>
<dbReference type="InterPro" id="IPR001357">
    <property type="entry name" value="BRCT_dom"/>
</dbReference>
<dbReference type="FunFam" id="3.30.470.30:FF:000001">
    <property type="entry name" value="DNA ligase"/>
    <property type="match status" value="1"/>
</dbReference>
<comment type="similarity">
    <text evidence="13 14">Belongs to the NAD-dependent DNA ligase family. LigA subfamily.</text>
</comment>
<keyword evidence="14" id="KW-0464">Manganese</keyword>
<evidence type="ECO:0000313" key="17">
    <source>
        <dbReference type="EMBL" id="KTC94485.1"/>
    </source>
</evidence>
<dbReference type="PROSITE" id="PS50172">
    <property type="entry name" value="BRCT"/>
    <property type="match status" value="1"/>
</dbReference>
<dbReference type="CDD" id="cd17748">
    <property type="entry name" value="BRCT_DNA_ligase_like"/>
    <property type="match status" value="1"/>
</dbReference>
<organism evidence="17 18">
    <name type="scientific">Legionella erythra</name>
    <dbReference type="NCBI Taxonomy" id="448"/>
    <lineage>
        <taxon>Bacteria</taxon>
        <taxon>Pseudomonadati</taxon>
        <taxon>Pseudomonadota</taxon>
        <taxon>Gammaproteobacteria</taxon>
        <taxon>Legionellales</taxon>
        <taxon>Legionellaceae</taxon>
        <taxon>Legionella</taxon>
    </lineage>
</organism>
<dbReference type="GO" id="GO:0005829">
    <property type="term" value="C:cytosol"/>
    <property type="evidence" value="ECO:0007669"/>
    <property type="project" value="TreeGrafter"/>
</dbReference>
<keyword evidence="18" id="KW-1185">Reference proteome</keyword>
<evidence type="ECO:0000256" key="1">
    <source>
        <dbReference type="ARBA" id="ARBA00004067"/>
    </source>
</evidence>
<dbReference type="PATRIC" id="fig|448.7.peg.2783"/>
<dbReference type="SUPFAM" id="SSF50249">
    <property type="entry name" value="Nucleic acid-binding proteins"/>
    <property type="match status" value="1"/>
</dbReference>
<evidence type="ECO:0000256" key="10">
    <source>
        <dbReference type="ARBA" id="ARBA00023027"/>
    </source>
</evidence>
<evidence type="ECO:0000313" key="18">
    <source>
        <dbReference type="Proteomes" id="UP000054773"/>
    </source>
</evidence>
<dbReference type="SUPFAM" id="SSF47781">
    <property type="entry name" value="RuvA domain 2-like"/>
    <property type="match status" value="1"/>
</dbReference>
<feature type="binding site" evidence="14">
    <location>
        <position position="419"/>
    </location>
    <ligand>
        <name>Zn(2+)</name>
        <dbReference type="ChEBI" id="CHEBI:29105"/>
    </ligand>
</feature>
<comment type="function">
    <text evidence="1 14">DNA ligase that catalyzes the formation of phosphodiester linkages between 5'-phosphoryl and 3'-hydroxyl groups in double-stranded DNA using NAD as a coenzyme and as the energy source for the reaction. It is essential for DNA replication and repair of damaged DNA.</text>
</comment>
<evidence type="ECO:0000256" key="12">
    <source>
        <dbReference type="ARBA" id="ARBA00034005"/>
    </source>
</evidence>
<keyword evidence="5 14" id="KW-0235">DNA replication</keyword>
<keyword evidence="8 14" id="KW-0862">Zinc</keyword>
<feature type="binding site" evidence="14">
    <location>
        <position position="416"/>
    </location>
    <ligand>
        <name>Zn(2+)</name>
        <dbReference type="ChEBI" id="CHEBI:29105"/>
    </ligand>
</feature>
<dbReference type="InterPro" id="IPR033136">
    <property type="entry name" value="DNA_ligase_CS"/>
</dbReference>
<dbReference type="InterPro" id="IPR010994">
    <property type="entry name" value="RuvA_2-like"/>
</dbReference>
<feature type="active site" description="N6-AMP-lysine intermediate" evidence="14">
    <location>
        <position position="123"/>
    </location>
</feature>
<dbReference type="NCBIfam" id="NF005932">
    <property type="entry name" value="PRK07956.1"/>
    <property type="match status" value="1"/>
</dbReference>
<dbReference type="InterPro" id="IPR041663">
    <property type="entry name" value="DisA/LigA_HHH"/>
</dbReference>
<dbReference type="Pfam" id="PF03120">
    <property type="entry name" value="OB_DNA_ligase"/>
    <property type="match status" value="1"/>
</dbReference>
<dbReference type="CDD" id="cd00114">
    <property type="entry name" value="LIGANc"/>
    <property type="match status" value="1"/>
</dbReference>
<evidence type="ECO:0000256" key="8">
    <source>
        <dbReference type="ARBA" id="ARBA00022833"/>
    </source>
</evidence>
<dbReference type="GO" id="GO:0003677">
    <property type="term" value="F:DNA binding"/>
    <property type="evidence" value="ECO:0007669"/>
    <property type="project" value="InterPro"/>
</dbReference>
<dbReference type="HAMAP" id="MF_01588">
    <property type="entry name" value="DNA_ligase_A"/>
    <property type="match status" value="1"/>
</dbReference>
<comment type="caution">
    <text evidence="14">Lacks conserved residue(s) required for the propagation of feature annotation.</text>
</comment>
<dbReference type="FunFam" id="1.10.150.20:FF:000007">
    <property type="entry name" value="DNA ligase"/>
    <property type="match status" value="1"/>
</dbReference>
<dbReference type="Gene3D" id="1.10.287.610">
    <property type="entry name" value="Helix hairpin bin"/>
    <property type="match status" value="1"/>
</dbReference>
<feature type="binding site" evidence="14">
    <location>
        <begin position="39"/>
        <end position="43"/>
    </location>
    <ligand>
        <name>NAD(+)</name>
        <dbReference type="ChEBI" id="CHEBI:57540"/>
    </ligand>
</feature>
<dbReference type="FunFam" id="1.10.150.20:FF:000006">
    <property type="entry name" value="DNA ligase"/>
    <property type="match status" value="1"/>
</dbReference>
<evidence type="ECO:0000256" key="5">
    <source>
        <dbReference type="ARBA" id="ARBA00022705"/>
    </source>
</evidence>
<evidence type="ECO:0000256" key="4">
    <source>
        <dbReference type="ARBA" id="ARBA00022598"/>
    </source>
</evidence>
<dbReference type="InterPro" id="IPR013839">
    <property type="entry name" value="DNAligase_adenylation"/>
</dbReference>
<dbReference type="InterPro" id="IPR003583">
    <property type="entry name" value="Hlx-hairpin-Hlx_DNA-bd_motif"/>
</dbReference>
<dbReference type="SUPFAM" id="SSF52113">
    <property type="entry name" value="BRCT domain"/>
    <property type="match status" value="1"/>
</dbReference>
<feature type="domain" description="BRCT" evidence="16">
    <location>
        <begin position="600"/>
        <end position="677"/>
    </location>
</feature>
<protein>
    <recommendedName>
        <fullName evidence="3 14">DNA ligase</fullName>
        <ecNumber evidence="2 14">6.5.1.2</ecNumber>
    </recommendedName>
    <alternativeName>
        <fullName evidence="14">Polydeoxyribonucleotide synthase [NAD(+)]</fullName>
    </alternativeName>
</protein>
<dbReference type="InterPro" id="IPR012340">
    <property type="entry name" value="NA-bd_OB-fold"/>
</dbReference>
<keyword evidence="7 14" id="KW-0227">DNA damage</keyword>
<accession>A0A0W0TGY0</accession>
<dbReference type="Pfam" id="PF14520">
    <property type="entry name" value="HHH_5"/>
    <property type="match status" value="1"/>
</dbReference>
<dbReference type="InterPro" id="IPR004149">
    <property type="entry name" value="Znf_DNAligase_C4"/>
</dbReference>
<dbReference type="Gene3D" id="1.10.150.20">
    <property type="entry name" value="5' to 3' exonuclease, C-terminal subdomain"/>
    <property type="match status" value="2"/>
</dbReference>